<evidence type="ECO:0000259" key="4">
    <source>
        <dbReference type="PROSITE" id="PS50983"/>
    </source>
</evidence>
<comment type="subcellular location">
    <subcellularLocation>
        <location evidence="1">Cell envelope</location>
    </subcellularLocation>
</comment>
<dbReference type="EMBL" id="JAMQON010000005">
    <property type="protein sequence ID" value="MDS0261209.1"/>
    <property type="molecule type" value="Genomic_DNA"/>
</dbReference>
<dbReference type="InterPro" id="IPR051313">
    <property type="entry name" value="Bact_iron-sidero_bind"/>
</dbReference>
<dbReference type="PROSITE" id="PS51257">
    <property type="entry name" value="PROKAR_LIPOPROTEIN"/>
    <property type="match status" value="1"/>
</dbReference>
<dbReference type="RefSeq" id="WP_310921019.1">
    <property type="nucleotide sequence ID" value="NZ_JAMQON010000005.1"/>
</dbReference>
<dbReference type="PANTHER" id="PTHR30532">
    <property type="entry name" value="IRON III DICITRATE-BINDING PERIPLASMIC PROTEIN"/>
    <property type="match status" value="1"/>
</dbReference>
<dbReference type="InterPro" id="IPR002491">
    <property type="entry name" value="ABC_transptr_periplasmic_BD"/>
</dbReference>
<comment type="caution">
    <text evidence="5">The sequence shown here is derived from an EMBL/GenBank/DDBJ whole genome shotgun (WGS) entry which is preliminary data.</text>
</comment>
<keyword evidence="2" id="KW-0813">Transport</keyword>
<dbReference type="PROSITE" id="PS50983">
    <property type="entry name" value="FE_B12_PBP"/>
    <property type="match status" value="1"/>
</dbReference>
<accession>A0ABU2FG24</accession>
<keyword evidence="6" id="KW-1185">Reference proteome</keyword>
<evidence type="ECO:0000256" key="1">
    <source>
        <dbReference type="ARBA" id="ARBA00004196"/>
    </source>
</evidence>
<dbReference type="Pfam" id="PF01497">
    <property type="entry name" value="Peripla_BP_2"/>
    <property type="match status" value="1"/>
</dbReference>
<dbReference type="Proteomes" id="UP001259659">
    <property type="component" value="Unassembled WGS sequence"/>
</dbReference>
<evidence type="ECO:0000313" key="5">
    <source>
        <dbReference type="EMBL" id="MDS0261209.1"/>
    </source>
</evidence>
<dbReference type="Gene3D" id="3.40.50.1980">
    <property type="entry name" value="Nitrogenase molybdenum iron protein domain"/>
    <property type="match status" value="2"/>
</dbReference>
<reference evidence="5 6" key="1">
    <citation type="submission" date="2022-06" db="EMBL/GenBank/DDBJ databases">
        <title>Haloarcula sp. a new haloarchaeum isolate from saline soil.</title>
        <authorList>
            <person name="Strakova D."/>
            <person name="Galisteo C."/>
            <person name="Sanchez-Porro C."/>
            <person name="Ventosa A."/>
        </authorList>
    </citation>
    <scope>NUCLEOTIDE SEQUENCE [LARGE SCALE GENOMIC DNA]</scope>
    <source>
        <strain evidence="5 6">S1CR25-12</strain>
    </source>
</reference>
<dbReference type="PROSITE" id="PS51318">
    <property type="entry name" value="TAT"/>
    <property type="match status" value="1"/>
</dbReference>
<proteinExistence type="predicted"/>
<feature type="domain" description="Fe/B12 periplasmic-binding" evidence="4">
    <location>
        <begin position="70"/>
        <end position="369"/>
    </location>
</feature>
<protein>
    <submittedName>
        <fullName evidence="5">ABC transporter substrate-binding protein</fullName>
    </submittedName>
</protein>
<evidence type="ECO:0000256" key="2">
    <source>
        <dbReference type="ARBA" id="ARBA00022448"/>
    </source>
</evidence>
<gene>
    <name evidence="5" type="ORF">NDI56_17555</name>
</gene>
<name>A0ABU2FG24_9EURY</name>
<dbReference type="InterPro" id="IPR006311">
    <property type="entry name" value="TAT_signal"/>
</dbReference>
<dbReference type="PANTHER" id="PTHR30532:SF1">
    <property type="entry name" value="IRON(3+)-HYDROXAMATE-BINDING PROTEIN FHUD"/>
    <property type="match status" value="1"/>
</dbReference>
<dbReference type="SUPFAM" id="SSF53807">
    <property type="entry name" value="Helical backbone' metal receptor"/>
    <property type="match status" value="1"/>
</dbReference>
<evidence type="ECO:0000256" key="3">
    <source>
        <dbReference type="ARBA" id="ARBA00022729"/>
    </source>
</evidence>
<keyword evidence="3" id="KW-0732">Signal</keyword>
<evidence type="ECO:0000313" key="6">
    <source>
        <dbReference type="Proteomes" id="UP001259659"/>
    </source>
</evidence>
<organism evidence="5 6">
    <name type="scientific">Haloarcula saliterrae</name>
    <dbReference type="NCBI Taxonomy" id="2950534"/>
    <lineage>
        <taxon>Archaea</taxon>
        <taxon>Methanobacteriati</taxon>
        <taxon>Methanobacteriota</taxon>
        <taxon>Stenosarchaea group</taxon>
        <taxon>Halobacteria</taxon>
        <taxon>Halobacteriales</taxon>
        <taxon>Haloarculaceae</taxon>
        <taxon>Haloarcula</taxon>
    </lineage>
</organism>
<sequence length="396" mass="44190">MSNDTDRRQDGLTRRDTLKYGATAAASLGLAGCSDLAGQSGGDGTPTGTGPYTVSMPPMGEVEFDGVPETYMSYRVTHADIGVALGVGDRLQAVYKTSQYPFEFYDELPGVDVDGESLAEIEVNSDYEADKEWFYEMDCDVHLMDPEYMSQWLLTPEDVDELSEKVGPFFGHYARRRVGEQRDYPFLSLYEIFEKVSRVFQREERFEAFSAFHDEFIGGLRAELPPESERPEVGLVATGPEMVENGEFGAYHIDPGYGKKQYIDLEVRNGMEGAVSNDTSYATVDYETLLDYDPDVLVIHNGIFTTESREEFVEQVIEPMADDPLGSRLTAVQNDDVYRGGNNSQGPVTNLFQTESLAKQLYPDLFGEFTGFGQIPESEQLFDRGRVADIINGDSQ</sequence>